<protein>
    <submittedName>
        <fullName evidence="7">Entericidin EcnAB</fullName>
    </submittedName>
</protein>
<organism evidence="7 8">
    <name type="scientific">Tardibacter chloracetimidivorans</name>
    <dbReference type="NCBI Taxonomy" id="1921510"/>
    <lineage>
        <taxon>Bacteria</taxon>
        <taxon>Pseudomonadati</taxon>
        <taxon>Pseudomonadota</taxon>
        <taxon>Alphaproteobacteria</taxon>
        <taxon>Sphingomonadales</taxon>
        <taxon>Sphingomonadaceae</taxon>
        <taxon>Tardibacter</taxon>
    </lineage>
</organism>
<name>A0A1L4A007_9SPHN</name>
<dbReference type="GO" id="GO:0009636">
    <property type="term" value="P:response to toxic substance"/>
    <property type="evidence" value="ECO:0007669"/>
    <property type="project" value="InterPro"/>
</dbReference>
<evidence type="ECO:0000256" key="4">
    <source>
        <dbReference type="ARBA" id="ARBA00023136"/>
    </source>
</evidence>
<accession>A0A1L4A007</accession>
<evidence type="ECO:0000256" key="3">
    <source>
        <dbReference type="ARBA" id="ARBA00022729"/>
    </source>
</evidence>
<comment type="similarity">
    <text evidence="1">Belongs to the EcnA/EcnB lipoprotein family.</text>
</comment>
<evidence type="ECO:0000256" key="2">
    <source>
        <dbReference type="ARBA" id="ARBA00022475"/>
    </source>
</evidence>
<keyword evidence="3" id="KW-0732">Signal</keyword>
<proteinExistence type="inferred from homology"/>
<keyword evidence="5" id="KW-0564">Palmitate</keyword>
<evidence type="ECO:0000313" key="8">
    <source>
        <dbReference type="Proteomes" id="UP000182063"/>
    </source>
</evidence>
<evidence type="ECO:0000256" key="6">
    <source>
        <dbReference type="ARBA" id="ARBA00023288"/>
    </source>
</evidence>
<dbReference type="AlphaFoldDB" id="A0A1L4A007"/>
<keyword evidence="2" id="KW-1003">Cell membrane</keyword>
<dbReference type="Proteomes" id="UP000182063">
    <property type="component" value="Chromosome"/>
</dbReference>
<keyword evidence="6" id="KW-0449">Lipoprotein</keyword>
<dbReference type="KEGG" id="sphj:BSL82_16345"/>
<evidence type="ECO:0000256" key="1">
    <source>
        <dbReference type="ARBA" id="ARBA00010296"/>
    </source>
</evidence>
<dbReference type="STRING" id="1921510.BSL82_16345"/>
<dbReference type="InterPro" id="IPR012556">
    <property type="entry name" value="Entericidin"/>
</dbReference>
<evidence type="ECO:0000256" key="5">
    <source>
        <dbReference type="ARBA" id="ARBA00023139"/>
    </source>
</evidence>
<gene>
    <name evidence="7" type="ORF">BSL82_16345</name>
</gene>
<keyword evidence="4" id="KW-0472">Membrane</keyword>
<dbReference type="GO" id="GO:0016020">
    <property type="term" value="C:membrane"/>
    <property type="evidence" value="ECO:0007669"/>
    <property type="project" value="InterPro"/>
</dbReference>
<dbReference type="EMBL" id="CP018221">
    <property type="protein sequence ID" value="API61220.1"/>
    <property type="molecule type" value="Genomic_DNA"/>
</dbReference>
<dbReference type="Pfam" id="PF08085">
    <property type="entry name" value="Entericidin"/>
    <property type="match status" value="1"/>
</dbReference>
<keyword evidence="8" id="KW-1185">Reference proteome</keyword>
<reference evidence="8" key="1">
    <citation type="submission" date="2016-11" db="EMBL/GenBank/DDBJ databases">
        <title>Complete Genome Sequence of alachlor-degrading Sphingomonas sp. strain JJ-A5.</title>
        <authorList>
            <person name="Lee H."/>
            <person name="Ka J.-O."/>
        </authorList>
    </citation>
    <scope>NUCLEOTIDE SEQUENCE [LARGE SCALE GENOMIC DNA]</scope>
    <source>
        <strain evidence="8">JJ-A5</strain>
    </source>
</reference>
<evidence type="ECO:0000313" key="7">
    <source>
        <dbReference type="EMBL" id="API61220.1"/>
    </source>
</evidence>
<sequence length="32" mass="3181">MGAAVLLAGCNTFEGVGKDVQSVGRTVEDAAN</sequence>